<comment type="catalytic activity">
    <reaction evidence="1 6">
        <text>[protein]-peptidylproline (omega=180) = [protein]-peptidylproline (omega=0)</text>
        <dbReference type="Rhea" id="RHEA:16237"/>
        <dbReference type="Rhea" id="RHEA-COMP:10747"/>
        <dbReference type="Rhea" id="RHEA-COMP:10748"/>
        <dbReference type="ChEBI" id="CHEBI:83833"/>
        <dbReference type="ChEBI" id="CHEBI:83834"/>
        <dbReference type="EC" id="5.2.1.8"/>
    </reaction>
</comment>
<dbReference type="EMBL" id="MU827359">
    <property type="protein sequence ID" value="KAJ7351665.1"/>
    <property type="molecule type" value="Genomic_DNA"/>
</dbReference>
<dbReference type="EC" id="5.2.1.8" evidence="6"/>
<sequence>MKGERGGKKREEEGGKKGERRGKGGKKGEREGGERGKRKREGGREEERGKGEKGRKGRGKGWEGERKRKDERKGIRARDGEERGEIGNKVKRRESGLSREEMLIKNGESDRDVFNEKPSRDEILAATQGSEGIKKLPEEATLHTTMGVPKTVENFATHSENGYYNTNIFHRVIHQFMIQTGDPEGDGTGGESIWGGEFEDEFHRNLRHDRPYTVSMANAGPNTNGSQFFITVVPTTWLDNKHTVFGRVIKGMDVVHAMSLVKTNPKDDKPYEEIKIINVSLKG</sequence>
<evidence type="ECO:0000256" key="2">
    <source>
        <dbReference type="ARBA" id="ARBA00022574"/>
    </source>
</evidence>
<evidence type="ECO:0000256" key="1">
    <source>
        <dbReference type="ARBA" id="ARBA00000971"/>
    </source>
</evidence>
<feature type="region of interest" description="Disordered" evidence="7">
    <location>
        <begin position="1"/>
        <end position="116"/>
    </location>
</feature>
<feature type="compositionally biased region" description="Basic and acidic residues" evidence="7">
    <location>
        <begin position="26"/>
        <end position="35"/>
    </location>
</feature>
<evidence type="ECO:0000313" key="9">
    <source>
        <dbReference type="EMBL" id="KAJ7351665.1"/>
    </source>
</evidence>
<dbReference type="PRINTS" id="PR00153">
    <property type="entry name" value="CSAPPISMRASE"/>
</dbReference>
<dbReference type="InterPro" id="IPR044666">
    <property type="entry name" value="Cyclophilin_A-like"/>
</dbReference>
<dbReference type="PROSITE" id="PS00170">
    <property type="entry name" value="CSA_PPIASE_1"/>
    <property type="match status" value="1"/>
</dbReference>
<dbReference type="Proteomes" id="UP001163046">
    <property type="component" value="Unassembled WGS sequence"/>
</dbReference>
<dbReference type="InterPro" id="IPR020892">
    <property type="entry name" value="Cyclophilin-type_PPIase_CS"/>
</dbReference>
<feature type="domain" description="PPIase cyclophilin-type" evidence="8">
    <location>
        <begin position="148"/>
        <end position="281"/>
    </location>
</feature>
<dbReference type="PANTHER" id="PTHR45625">
    <property type="entry name" value="PEPTIDYL-PROLYL CIS-TRANS ISOMERASE-RELATED"/>
    <property type="match status" value="1"/>
</dbReference>
<evidence type="ECO:0000313" key="10">
    <source>
        <dbReference type="Proteomes" id="UP001163046"/>
    </source>
</evidence>
<organism evidence="9 10">
    <name type="scientific">Desmophyllum pertusum</name>
    <dbReference type="NCBI Taxonomy" id="174260"/>
    <lineage>
        <taxon>Eukaryota</taxon>
        <taxon>Metazoa</taxon>
        <taxon>Cnidaria</taxon>
        <taxon>Anthozoa</taxon>
        <taxon>Hexacorallia</taxon>
        <taxon>Scleractinia</taxon>
        <taxon>Caryophylliina</taxon>
        <taxon>Caryophylliidae</taxon>
        <taxon>Desmophyllum</taxon>
    </lineage>
</organism>
<feature type="compositionally biased region" description="Basic and acidic residues" evidence="7">
    <location>
        <begin position="1"/>
        <end position="17"/>
    </location>
</feature>
<evidence type="ECO:0000256" key="6">
    <source>
        <dbReference type="RuleBase" id="RU363019"/>
    </source>
</evidence>
<dbReference type="OrthoDB" id="5916692at2759"/>
<keyword evidence="4 6" id="KW-0697">Rotamase</keyword>
<dbReference type="Gene3D" id="2.40.100.10">
    <property type="entry name" value="Cyclophilin-like"/>
    <property type="match status" value="1"/>
</dbReference>
<evidence type="ECO:0000256" key="4">
    <source>
        <dbReference type="ARBA" id="ARBA00023110"/>
    </source>
</evidence>
<keyword evidence="3" id="KW-0677">Repeat</keyword>
<keyword evidence="5 6" id="KW-0413">Isomerase</keyword>
<dbReference type="GO" id="GO:0003755">
    <property type="term" value="F:peptidyl-prolyl cis-trans isomerase activity"/>
    <property type="evidence" value="ECO:0007669"/>
    <property type="project" value="UniProtKB-UniRule"/>
</dbReference>
<dbReference type="InterPro" id="IPR029000">
    <property type="entry name" value="Cyclophilin-like_dom_sf"/>
</dbReference>
<gene>
    <name evidence="9" type="primary">PPWD1_3</name>
    <name evidence="9" type="ORF">OS493_036079</name>
</gene>
<dbReference type="AlphaFoldDB" id="A0A9X0CJQ3"/>
<proteinExistence type="inferred from homology"/>
<evidence type="ECO:0000256" key="5">
    <source>
        <dbReference type="ARBA" id="ARBA00023235"/>
    </source>
</evidence>
<keyword evidence="2" id="KW-0853">WD repeat</keyword>
<evidence type="ECO:0000259" key="8">
    <source>
        <dbReference type="PROSITE" id="PS50072"/>
    </source>
</evidence>
<comment type="caution">
    <text evidence="9">The sequence shown here is derived from an EMBL/GenBank/DDBJ whole genome shotgun (WGS) entry which is preliminary data.</text>
</comment>
<dbReference type="PANTHER" id="PTHR45625:SF4">
    <property type="entry name" value="PEPTIDYLPROLYL ISOMERASE DOMAIN AND WD REPEAT-CONTAINING PROTEIN 1"/>
    <property type="match status" value="1"/>
</dbReference>
<comment type="function">
    <text evidence="6">PPIases accelerate the folding of proteins. It catalyzes the cis-trans isomerization of proline imidic peptide bonds in oligopeptides.</text>
</comment>
<dbReference type="InterPro" id="IPR002130">
    <property type="entry name" value="Cyclophilin-type_PPIase_dom"/>
</dbReference>
<reference evidence="9" key="1">
    <citation type="submission" date="2023-01" db="EMBL/GenBank/DDBJ databases">
        <title>Genome assembly of the deep-sea coral Lophelia pertusa.</title>
        <authorList>
            <person name="Herrera S."/>
            <person name="Cordes E."/>
        </authorList>
    </citation>
    <scope>NUCLEOTIDE SEQUENCE</scope>
    <source>
        <strain evidence="9">USNM1676648</strain>
        <tissue evidence="9">Polyp</tissue>
    </source>
</reference>
<dbReference type="Pfam" id="PF00160">
    <property type="entry name" value="Pro_isomerase"/>
    <property type="match status" value="1"/>
</dbReference>
<comment type="similarity">
    <text evidence="6">Belongs to the cyclophilin-type PPIase family.</text>
</comment>
<accession>A0A9X0CJQ3</accession>
<evidence type="ECO:0000256" key="7">
    <source>
        <dbReference type="SAM" id="MobiDB-lite"/>
    </source>
</evidence>
<dbReference type="GO" id="GO:0005634">
    <property type="term" value="C:nucleus"/>
    <property type="evidence" value="ECO:0007669"/>
    <property type="project" value="UniProtKB-ARBA"/>
</dbReference>
<dbReference type="SUPFAM" id="SSF50891">
    <property type="entry name" value="Cyclophilin-like"/>
    <property type="match status" value="1"/>
</dbReference>
<dbReference type="GO" id="GO:0006457">
    <property type="term" value="P:protein folding"/>
    <property type="evidence" value="ECO:0007669"/>
    <property type="project" value="InterPro"/>
</dbReference>
<feature type="compositionally biased region" description="Basic and acidic residues" evidence="7">
    <location>
        <begin position="42"/>
        <end position="116"/>
    </location>
</feature>
<protein>
    <recommendedName>
        <fullName evidence="6">Peptidyl-prolyl cis-trans isomerase</fullName>
        <shortName evidence="6">PPIase</shortName>
        <ecNumber evidence="6">5.2.1.8</ecNumber>
    </recommendedName>
</protein>
<evidence type="ECO:0000256" key="3">
    <source>
        <dbReference type="ARBA" id="ARBA00022737"/>
    </source>
</evidence>
<dbReference type="FunFam" id="2.40.100.10:FF:000003">
    <property type="entry name" value="Peptidylprolyl isomerase domain and WD repeat-containing 1"/>
    <property type="match status" value="1"/>
</dbReference>
<keyword evidence="10" id="KW-1185">Reference proteome</keyword>
<name>A0A9X0CJQ3_9CNID</name>
<dbReference type="PROSITE" id="PS50072">
    <property type="entry name" value="CSA_PPIASE_2"/>
    <property type="match status" value="1"/>
</dbReference>